<dbReference type="Gene3D" id="1.25.40.20">
    <property type="entry name" value="Ankyrin repeat-containing domain"/>
    <property type="match status" value="1"/>
</dbReference>
<dbReference type="Pfam" id="PF12796">
    <property type="entry name" value="Ank_2"/>
    <property type="match status" value="1"/>
</dbReference>
<dbReference type="PROSITE" id="PS50088">
    <property type="entry name" value="ANK_REPEAT"/>
    <property type="match status" value="1"/>
</dbReference>
<organism evidence="5 6">
    <name type="scientific">Megalurothrips usitatus</name>
    <name type="common">bean blossom thrips</name>
    <dbReference type="NCBI Taxonomy" id="439358"/>
    <lineage>
        <taxon>Eukaryota</taxon>
        <taxon>Metazoa</taxon>
        <taxon>Ecdysozoa</taxon>
        <taxon>Arthropoda</taxon>
        <taxon>Hexapoda</taxon>
        <taxon>Insecta</taxon>
        <taxon>Pterygota</taxon>
        <taxon>Neoptera</taxon>
        <taxon>Paraneoptera</taxon>
        <taxon>Thysanoptera</taxon>
        <taxon>Terebrantia</taxon>
        <taxon>Thripoidea</taxon>
        <taxon>Thripidae</taxon>
        <taxon>Megalurothrips</taxon>
    </lineage>
</organism>
<proteinExistence type="predicted"/>
<dbReference type="InterPro" id="IPR002110">
    <property type="entry name" value="Ankyrin_rpt"/>
</dbReference>
<feature type="domain" description="SAM" evidence="4">
    <location>
        <begin position="232"/>
        <end position="286"/>
    </location>
</feature>
<evidence type="ECO:0000256" key="2">
    <source>
        <dbReference type="ARBA" id="ARBA00023043"/>
    </source>
</evidence>
<evidence type="ECO:0000313" key="6">
    <source>
        <dbReference type="Proteomes" id="UP001075354"/>
    </source>
</evidence>
<dbReference type="PROSITE" id="PS50297">
    <property type="entry name" value="ANK_REP_REGION"/>
    <property type="match status" value="1"/>
</dbReference>
<feature type="repeat" description="ANK" evidence="3">
    <location>
        <begin position="140"/>
        <end position="172"/>
    </location>
</feature>
<evidence type="ECO:0000259" key="4">
    <source>
        <dbReference type="PROSITE" id="PS50105"/>
    </source>
</evidence>
<dbReference type="Pfam" id="PF00023">
    <property type="entry name" value="Ank"/>
    <property type="match status" value="1"/>
</dbReference>
<reference evidence="5" key="1">
    <citation type="submission" date="2022-12" db="EMBL/GenBank/DDBJ databases">
        <title>Chromosome-level genome assembly of the bean flower thrips Megalurothrips usitatus.</title>
        <authorList>
            <person name="Ma L."/>
            <person name="Liu Q."/>
            <person name="Li H."/>
            <person name="Cai W."/>
        </authorList>
    </citation>
    <scope>NUCLEOTIDE SEQUENCE</scope>
    <source>
        <strain evidence="5">Cailab_2022a</strain>
    </source>
</reference>
<dbReference type="SMART" id="SM00248">
    <property type="entry name" value="ANK"/>
    <property type="match status" value="3"/>
</dbReference>
<dbReference type="InterPro" id="IPR013761">
    <property type="entry name" value="SAM/pointed_sf"/>
</dbReference>
<dbReference type="Gene3D" id="1.10.150.50">
    <property type="entry name" value="Transcription Factor, Ets-1"/>
    <property type="match status" value="1"/>
</dbReference>
<dbReference type="InterPro" id="IPR036770">
    <property type="entry name" value="Ankyrin_rpt-contain_sf"/>
</dbReference>
<keyword evidence="1" id="KW-0677">Repeat</keyword>
<evidence type="ECO:0000313" key="5">
    <source>
        <dbReference type="EMBL" id="KAJ1526709.1"/>
    </source>
</evidence>
<dbReference type="SUPFAM" id="SSF47769">
    <property type="entry name" value="SAM/Pointed domain"/>
    <property type="match status" value="1"/>
</dbReference>
<dbReference type="Pfam" id="PF00536">
    <property type="entry name" value="SAM_1"/>
    <property type="match status" value="1"/>
</dbReference>
<dbReference type="InterPro" id="IPR001660">
    <property type="entry name" value="SAM"/>
</dbReference>
<protein>
    <recommendedName>
        <fullName evidence="4">SAM domain-containing protein</fullName>
    </recommendedName>
</protein>
<keyword evidence="6" id="KW-1185">Reference proteome</keyword>
<dbReference type="SMART" id="SM00454">
    <property type="entry name" value="SAM"/>
    <property type="match status" value="1"/>
</dbReference>
<dbReference type="PANTHER" id="PTHR24123:SF33">
    <property type="entry name" value="PROTEIN HOS4"/>
    <property type="match status" value="1"/>
</dbReference>
<sequence length="291" mass="31249">MAASGFSAPAATDDSAHWAACIADAEVGAMALDIHTAASLGDEAVVLDALRRDAGQAVARNDLGWSPLMFAVWQGHEAVVLALLDASRRCGRGHDVTADPAVGRLPRSGRSLLMVAARFGYVRIASVLCQARALEMRDFRGQTALFHAVRGGNEELIRMLVSQGANVNACDLQGQTVLRLAQRCRPQATCLFLRNAGAKLEAKSAVPPPRVAAPPIGENQHVPFHLTLASVLEGLSLQKYLALFQLHCIDLEAFLSMSEDDLRQVGVSLLGPRRKMTLEIERLRALFGIGI</sequence>
<gene>
    <name evidence="5" type="ORF">ONE63_008289</name>
</gene>
<dbReference type="AlphaFoldDB" id="A0AAV7XKN2"/>
<evidence type="ECO:0000256" key="1">
    <source>
        <dbReference type="ARBA" id="ARBA00022737"/>
    </source>
</evidence>
<keyword evidence="2 3" id="KW-0040">ANK repeat</keyword>
<dbReference type="Proteomes" id="UP001075354">
    <property type="component" value="Chromosome 6"/>
</dbReference>
<dbReference type="EMBL" id="JAPTSV010000006">
    <property type="protein sequence ID" value="KAJ1526709.1"/>
    <property type="molecule type" value="Genomic_DNA"/>
</dbReference>
<dbReference type="PROSITE" id="PS50105">
    <property type="entry name" value="SAM_DOMAIN"/>
    <property type="match status" value="1"/>
</dbReference>
<dbReference type="PANTHER" id="PTHR24123">
    <property type="entry name" value="ANKYRIN REPEAT-CONTAINING"/>
    <property type="match status" value="1"/>
</dbReference>
<name>A0AAV7XKN2_9NEOP</name>
<accession>A0AAV7XKN2</accession>
<dbReference type="InterPro" id="IPR051165">
    <property type="entry name" value="Multifunctional_ANK_Repeat"/>
</dbReference>
<dbReference type="SUPFAM" id="SSF48403">
    <property type="entry name" value="Ankyrin repeat"/>
    <property type="match status" value="1"/>
</dbReference>
<evidence type="ECO:0000256" key="3">
    <source>
        <dbReference type="PROSITE-ProRule" id="PRU00023"/>
    </source>
</evidence>
<comment type="caution">
    <text evidence="5">The sequence shown here is derived from an EMBL/GenBank/DDBJ whole genome shotgun (WGS) entry which is preliminary data.</text>
</comment>